<evidence type="ECO:0000259" key="5">
    <source>
        <dbReference type="PROSITE" id="PS50995"/>
    </source>
</evidence>
<dbReference type="GO" id="GO:0003677">
    <property type="term" value="F:DNA binding"/>
    <property type="evidence" value="ECO:0007669"/>
    <property type="project" value="UniProtKB-KW"/>
</dbReference>
<reference evidence="6 7" key="1">
    <citation type="submission" date="2020-08" db="EMBL/GenBank/DDBJ databases">
        <title>The genome sequence of type strain Novosphingobium piscinae KCTC 42194.</title>
        <authorList>
            <person name="Liu Y."/>
        </authorList>
    </citation>
    <scope>NUCLEOTIDE SEQUENCE [LARGE SCALE GENOMIC DNA]</scope>
    <source>
        <strain evidence="6 7">KCTC 42194</strain>
    </source>
</reference>
<evidence type="ECO:0000313" key="6">
    <source>
        <dbReference type="EMBL" id="MBC2667705.1"/>
    </source>
</evidence>
<dbReference type="GO" id="GO:0006950">
    <property type="term" value="P:response to stress"/>
    <property type="evidence" value="ECO:0007669"/>
    <property type="project" value="TreeGrafter"/>
</dbReference>
<dbReference type="InterPro" id="IPR036388">
    <property type="entry name" value="WH-like_DNA-bd_sf"/>
</dbReference>
<dbReference type="InterPro" id="IPR039422">
    <property type="entry name" value="MarR/SlyA-like"/>
</dbReference>
<proteinExistence type="predicted"/>
<feature type="region of interest" description="Disordered" evidence="4">
    <location>
        <begin position="1"/>
        <end position="37"/>
    </location>
</feature>
<keyword evidence="1" id="KW-0805">Transcription regulation</keyword>
<gene>
    <name evidence="6" type="ORF">H7F53_00930</name>
</gene>
<evidence type="ECO:0000256" key="3">
    <source>
        <dbReference type="ARBA" id="ARBA00023163"/>
    </source>
</evidence>
<evidence type="ECO:0000313" key="7">
    <source>
        <dbReference type="Proteomes" id="UP000551327"/>
    </source>
</evidence>
<protein>
    <submittedName>
        <fullName evidence="6">Winged helix-turn-helix transcriptional regulator</fullName>
    </submittedName>
</protein>
<dbReference type="InterPro" id="IPR036390">
    <property type="entry name" value="WH_DNA-bd_sf"/>
</dbReference>
<dbReference type="Pfam" id="PF12802">
    <property type="entry name" value="MarR_2"/>
    <property type="match status" value="1"/>
</dbReference>
<comment type="caution">
    <text evidence="6">The sequence shown here is derived from an EMBL/GenBank/DDBJ whole genome shotgun (WGS) entry which is preliminary data.</text>
</comment>
<dbReference type="AlphaFoldDB" id="A0A7X1FVF7"/>
<keyword evidence="3" id="KW-0804">Transcription</keyword>
<dbReference type="PROSITE" id="PS01117">
    <property type="entry name" value="HTH_MARR_1"/>
    <property type="match status" value="1"/>
</dbReference>
<name>A0A7X1FVF7_9SPHN</name>
<accession>A0A7X1FVF7</accession>
<evidence type="ECO:0000256" key="2">
    <source>
        <dbReference type="ARBA" id="ARBA00023125"/>
    </source>
</evidence>
<feature type="domain" description="HTH marR-type" evidence="5">
    <location>
        <begin position="38"/>
        <end position="170"/>
    </location>
</feature>
<dbReference type="GO" id="GO:0003700">
    <property type="term" value="F:DNA-binding transcription factor activity"/>
    <property type="evidence" value="ECO:0007669"/>
    <property type="project" value="InterPro"/>
</dbReference>
<keyword evidence="2" id="KW-0238">DNA-binding</keyword>
<organism evidence="6 7">
    <name type="scientific">Novosphingobium piscinae</name>
    <dbReference type="NCBI Taxonomy" id="1507448"/>
    <lineage>
        <taxon>Bacteria</taxon>
        <taxon>Pseudomonadati</taxon>
        <taxon>Pseudomonadota</taxon>
        <taxon>Alphaproteobacteria</taxon>
        <taxon>Sphingomonadales</taxon>
        <taxon>Sphingomonadaceae</taxon>
        <taxon>Novosphingobium</taxon>
    </lineage>
</organism>
<keyword evidence="7" id="KW-1185">Reference proteome</keyword>
<dbReference type="SMART" id="SM00347">
    <property type="entry name" value="HTH_MARR"/>
    <property type="match status" value="1"/>
</dbReference>
<dbReference type="Gene3D" id="1.10.10.10">
    <property type="entry name" value="Winged helix-like DNA-binding domain superfamily/Winged helix DNA-binding domain"/>
    <property type="match status" value="1"/>
</dbReference>
<sequence>MPSSPCVLRVGWPRPSSSNASRRTDPGGSGIDSTRPGRRGVALRLGMIVRQLRRDFDREVASLGITGSQGTLLFAVATAPGATQRGIADMLEMTEAAAGRLIDRMVAEELLERRPKPDDRRAHCIYLTGRAQAVLEALSAMGDHHEERLLAGLGEAERDELLRLLDHVAGNLQA</sequence>
<dbReference type="InterPro" id="IPR000835">
    <property type="entry name" value="HTH_MarR-typ"/>
</dbReference>
<dbReference type="PANTHER" id="PTHR33164">
    <property type="entry name" value="TRANSCRIPTIONAL REGULATOR, MARR FAMILY"/>
    <property type="match status" value="1"/>
</dbReference>
<evidence type="ECO:0000256" key="4">
    <source>
        <dbReference type="SAM" id="MobiDB-lite"/>
    </source>
</evidence>
<dbReference type="Proteomes" id="UP000551327">
    <property type="component" value="Unassembled WGS sequence"/>
</dbReference>
<dbReference type="PANTHER" id="PTHR33164:SF64">
    <property type="entry name" value="TRANSCRIPTIONAL REGULATOR SLYA"/>
    <property type="match status" value="1"/>
</dbReference>
<evidence type="ECO:0000256" key="1">
    <source>
        <dbReference type="ARBA" id="ARBA00023015"/>
    </source>
</evidence>
<dbReference type="InterPro" id="IPR023187">
    <property type="entry name" value="Tscrpt_reg_MarR-type_CS"/>
</dbReference>
<dbReference type="EMBL" id="JACLAX010000001">
    <property type="protein sequence ID" value="MBC2667705.1"/>
    <property type="molecule type" value="Genomic_DNA"/>
</dbReference>
<dbReference type="SUPFAM" id="SSF46785">
    <property type="entry name" value="Winged helix' DNA-binding domain"/>
    <property type="match status" value="1"/>
</dbReference>
<dbReference type="PROSITE" id="PS50995">
    <property type="entry name" value="HTH_MARR_2"/>
    <property type="match status" value="1"/>
</dbReference>